<feature type="region of interest" description="Disordered" evidence="7">
    <location>
        <begin position="1752"/>
        <end position="1790"/>
    </location>
</feature>
<evidence type="ECO:0000313" key="10">
    <source>
        <dbReference type="EMBL" id="JAC04096.1"/>
    </source>
</evidence>
<dbReference type="PANTHER" id="PTHR45965">
    <property type="entry name" value="INACTIVE RHOMBOID PROTEIN"/>
    <property type="match status" value="1"/>
</dbReference>
<organism evidence="10">
    <name type="scientific">Ceratitis capitata</name>
    <name type="common">Mediterranean fruit fly</name>
    <name type="synonym">Tephritis capitata</name>
    <dbReference type="NCBI Taxonomy" id="7213"/>
    <lineage>
        <taxon>Eukaryota</taxon>
        <taxon>Metazoa</taxon>
        <taxon>Ecdysozoa</taxon>
        <taxon>Arthropoda</taxon>
        <taxon>Hexapoda</taxon>
        <taxon>Insecta</taxon>
        <taxon>Pterygota</taxon>
        <taxon>Neoptera</taxon>
        <taxon>Endopterygota</taxon>
        <taxon>Diptera</taxon>
        <taxon>Brachycera</taxon>
        <taxon>Muscomorpha</taxon>
        <taxon>Tephritoidea</taxon>
        <taxon>Tephritidae</taxon>
        <taxon>Ceratitis</taxon>
        <taxon>Ceratitis</taxon>
    </lineage>
</organism>
<dbReference type="GO" id="GO:0005789">
    <property type="term" value="C:endoplasmic reticulum membrane"/>
    <property type="evidence" value="ECO:0007669"/>
    <property type="project" value="UniProtKB-SubCell"/>
</dbReference>
<comment type="similarity">
    <text evidence="2">Belongs to the peptidase S54 family.</text>
</comment>
<evidence type="ECO:0000256" key="6">
    <source>
        <dbReference type="ARBA" id="ARBA00023136"/>
    </source>
</evidence>
<dbReference type="EMBL" id="GAMC01002460">
    <property type="protein sequence ID" value="JAC04096.1"/>
    <property type="molecule type" value="mRNA"/>
</dbReference>
<dbReference type="Pfam" id="PF01694">
    <property type="entry name" value="Rhomboid"/>
    <property type="match status" value="1"/>
</dbReference>
<feature type="transmembrane region" description="Helical" evidence="8">
    <location>
        <begin position="1424"/>
        <end position="1449"/>
    </location>
</feature>
<feature type="region of interest" description="Disordered" evidence="7">
    <location>
        <begin position="163"/>
        <end position="201"/>
    </location>
</feature>
<dbReference type="CTD" id="2768944"/>
<dbReference type="KEGG" id="ccat:101450657"/>
<feature type="compositionally biased region" description="Polar residues" evidence="7">
    <location>
        <begin position="1778"/>
        <end position="1790"/>
    </location>
</feature>
<dbReference type="FunFam" id="1.20.1540.10:FF:000032">
    <property type="entry name" value="inactive rhomboid protein 1"/>
    <property type="match status" value="1"/>
</dbReference>
<evidence type="ECO:0000256" key="7">
    <source>
        <dbReference type="SAM" id="MobiDB-lite"/>
    </source>
</evidence>
<accession>W8BRW3</accession>
<proteinExistence type="evidence at transcript level"/>
<feature type="transmembrane region" description="Helical" evidence="8">
    <location>
        <begin position="1461"/>
        <end position="1481"/>
    </location>
</feature>
<dbReference type="SUPFAM" id="SSF144091">
    <property type="entry name" value="Rhomboid-like"/>
    <property type="match status" value="1"/>
</dbReference>
<evidence type="ECO:0000256" key="2">
    <source>
        <dbReference type="ARBA" id="ARBA00009045"/>
    </source>
</evidence>
<evidence type="ECO:0000256" key="5">
    <source>
        <dbReference type="ARBA" id="ARBA00022989"/>
    </source>
</evidence>
<keyword evidence="4" id="KW-0256">Endoplasmic reticulum</keyword>
<feature type="transmembrane region" description="Helical" evidence="8">
    <location>
        <begin position="1541"/>
        <end position="1561"/>
    </location>
</feature>
<evidence type="ECO:0000256" key="8">
    <source>
        <dbReference type="SAM" id="Phobius"/>
    </source>
</evidence>
<dbReference type="PANTHER" id="PTHR45965:SF3">
    <property type="entry name" value="INACTIVE RHOMBOID PROTEIN 1"/>
    <property type="match status" value="1"/>
</dbReference>
<feature type="region of interest" description="Disordered" evidence="7">
    <location>
        <begin position="861"/>
        <end position="883"/>
    </location>
</feature>
<gene>
    <name evidence="10" type="primary">RHDF1</name>
</gene>
<dbReference type="OrthoDB" id="2146116at2759"/>
<dbReference type="Gene3D" id="1.20.1540.10">
    <property type="entry name" value="Rhomboid-like"/>
    <property type="match status" value="1"/>
</dbReference>
<sequence>MISQNCNEIDRHIHYHANHTTTPTSQISGIGSCINSSSRRILNNNHICGARCRSLLSYQQHQLQIVSSTNVISVSCCSDTGSSGERYSPHPNEMFLKHHGKLSTQQRSGYDDTTKCCLPPPSPAPISDRYIIGVTSPQNDKICDALSNVSRLDIHTAYSNYDGGDNSTVNGSVHPLQGNVQQQQQHHQHINLSAPPPSSSTLTLPQVSGNFVPNLTQKYVSSMQQCSISANSRFRLSDGHREVPSPKSMTLKSSPSTGNHNVFATVPAAALSQPQPSNTTRYVSSAHFLTENTPMVTSDTYTYLSSTVHTPVKRYVPTPPPQNELYADISMQASTHVSQLQMNKCANSTGAASGGNRHGPTQHLNMLPYRFHMKCCSNYLTNSPVIQTTDTNTMTSCVIEHRPISVVEYYATSPRTQSTYGNNNHVHNIHSRALKNVCTSYDNSNIMTNDMGSTKSTAIILLHDQQMQTASHATTMSKLHAISSCQAAKTSTPCSSALSGASGGSTIISTRSSTASSLAVGGSNCSNMYVVSGGRLAGSGVGRTINSNVISDYFHRAPSIEYINASTTAMPNSVRICATPVNQFEVIGDGGNGGNLSSGESAATTCLHCNTVRRTTGVHQTTQTTGPISPLPIQQVMEVGGASGVALSSCGSFLQSALDQAPLTPSTSKSHISPLLPSTAAQNTRILFPSKVEGVASNAVIVDQLQLQQPGEKLYVTQKTQQHSKNVITQGTITEHMDVFGSGCNQQQLQQTPDNNRQLVQYSSPQLQQQSPAQQLTIQKQQKIQIFSRKKRFSRYIRKEIARFFGVHVSTEAEEFAIWQSRQRRLALRRFGALKPDVQLQVELNNGNSGDINNRVNCHGGPGNVGTNQHYHHPPSERPDILPAQDTEEDDSSIEYLARQRHFLYVVGDHVERKASVARMIMSSLTFIVHTLSSRQPRSYRQWSRSFAPAHVNHINNMENSGDISEGLSALQEDEVFFDSAGTDHTPSSSINNTGNIAAGGISQHSNALRSGIGVGRGPIVPSNIGLKMVEHHRQIYVGERIHGWRTSAVIGGVINGTHVSASEQVAATALLQTNNNSNGGGQQTSNSCGASSSYQHKKAALTNHIVAPTSSLSNVQLSHGTRGKRISAQLLDGVLENSRRPLQRKIKNLSINDLDDRSDHRPFFTYWINTVQILVLLLSLFCYGIGPIGIGVEQKTGQVLVTSLSLQTVQHSEQRNVWIGPRNNDLVHMGAKFATCMRSDIRIMDVMLKTRRQERESACCIRNDDSGCVQSSQAECSVRGLFPTKSISTWKKWSPGESGPGGRISGSVCGLDPKYCDAPASIAPYEWPDDITKWPICRKTNSFSHRFRYKDHTAEHMVCEVIGHPCCTGVYGECRITTREYCDFVKGYFHEEASLCSQISCLNNVCGMLPFISVEVPDQFYRLFTSLCLHAGIIHLAITIAFQHFFLADLERLIGPLRTAIVYIGSGLAGNLISAVLVPYKPEVGPLASLSGVIASLVVLLILIHWKHLRKPHLALFKLTCIAALLFGIGTLPWQLNFAGLLAGIFCGVFLTIAFVPFVSITKYGRKAKINLIWSCVIFHLFMYSVLLMTFYIFPTEVAALNVGGVLSTNFNSNSSGSGNVADSVSFDVGVGGIELGSSHLSDISNVPANINNEMGRNINGDVKSNRFPSMQQKQQYYYRHRSSDIITSGALLPKEPLQTQGEQDHDMAFYHYTYNINRSNNQINGKFKNNRSSNRSTSFANYYYQDSIKNYTNRNSSKPHNNVDDNKKEDIGTEADGSSNSNNRTLNSYSINNSLTAKNTNVARESGNGTNNDVADVRARAAKWSAALHLSNKKFNQINFGIQASNLSFARVSGESRRNRSRSSSFESQQLIQQQQHPEILHSYCKYGGSNVKVTDTSSHSTNEHTKFSEILSSINGNGNFENSGGEMDEDREMLYKVEEGMEKKGFSQRPPINFPTTKPLENISGKRIKNYSSNTYISDLYTSSAYKIDYVVNKVFLAPIKLATIQIPARKSYINFIKDPANSTVTNKIKINSDKNKPEITPLMDETSALMGVTQQQKQQIRVTSAVHATNKHHENQ</sequence>
<dbReference type="InterPro" id="IPR035952">
    <property type="entry name" value="Rhomboid-like_sf"/>
</dbReference>
<dbReference type="MEROPS" id="S54.953"/>
<evidence type="ECO:0000256" key="3">
    <source>
        <dbReference type="ARBA" id="ARBA00022692"/>
    </source>
</evidence>
<dbReference type="GO" id="GO:0042058">
    <property type="term" value="P:regulation of epidermal growth factor receptor signaling pathway"/>
    <property type="evidence" value="ECO:0007669"/>
    <property type="project" value="TreeGrafter"/>
</dbReference>
<feature type="region of interest" description="Disordered" evidence="7">
    <location>
        <begin position="237"/>
        <end position="258"/>
    </location>
</feature>
<evidence type="ECO:0000256" key="1">
    <source>
        <dbReference type="ARBA" id="ARBA00004477"/>
    </source>
</evidence>
<keyword evidence="5 8" id="KW-1133">Transmembrane helix</keyword>
<dbReference type="InterPro" id="IPR022764">
    <property type="entry name" value="Peptidase_S54_rhomboid_dom"/>
</dbReference>
<dbReference type="GO" id="GO:0050708">
    <property type="term" value="P:regulation of protein secretion"/>
    <property type="evidence" value="ECO:0007669"/>
    <property type="project" value="TreeGrafter"/>
</dbReference>
<reference evidence="10" key="1">
    <citation type="submission" date="2013-07" db="EMBL/GenBank/DDBJ databases">
        <authorList>
            <person name="Geib S."/>
        </authorList>
    </citation>
    <scope>NUCLEOTIDE SEQUENCE</scope>
</reference>
<keyword evidence="3 8" id="KW-0812">Transmembrane</keyword>
<protein>
    <submittedName>
        <fullName evidence="10">Inactive rhomboid protein 1</fullName>
    </submittedName>
</protein>
<feature type="transmembrane region" description="Helical" evidence="8">
    <location>
        <begin position="1517"/>
        <end position="1535"/>
    </location>
</feature>
<feature type="compositionally biased region" description="Polar residues" evidence="7">
    <location>
        <begin position="1752"/>
        <end position="1762"/>
    </location>
</feature>
<dbReference type="GO" id="GO:0004252">
    <property type="term" value="F:serine-type endopeptidase activity"/>
    <property type="evidence" value="ECO:0007669"/>
    <property type="project" value="InterPro"/>
</dbReference>
<reference evidence="10" key="2">
    <citation type="journal article" date="2014" name="BMC Genomics">
        <title>A genomic perspective to assessing quality of mass-reared SIT flies used in Mediterranean fruit fly (Ceratitis capitata) eradication in California.</title>
        <authorList>
            <person name="Calla B."/>
            <person name="Hall B."/>
            <person name="Hou S."/>
            <person name="Geib S.M."/>
        </authorList>
    </citation>
    <scope>NUCLEOTIDE SEQUENCE</scope>
</reference>
<evidence type="ECO:0000256" key="4">
    <source>
        <dbReference type="ARBA" id="ARBA00022824"/>
    </source>
</evidence>
<feature type="domain" description="Peptidase S54 rhomboid" evidence="9">
    <location>
        <begin position="1419"/>
        <end position="1557"/>
    </location>
</feature>
<dbReference type="EMBL" id="GAMC01002463">
    <property type="protein sequence ID" value="JAC04093.1"/>
    <property type="molecule type" value="mRNA"/>
</dbReference>
<name>W8BRW3_CERCA</name>
<evidence type="ECO:0000259" key="9">
    <source>
        <dbReference type="Pfam" id="PF01694"/>
    </source>
</evidence>
<comment type="subcellular location">
    <subcellularLocation>
        <location evidence="1">Endoplasmic reticulum membrane</location>
        <topology evidence="1">Multi-pass membrane protein</topology>
    </subcellularLocation>
</comment>
<keyword evidence="6 8" id="KW-0472">Membrane</keyword>
<feature type="compositionally biased region" description="Basic and acidic residues" evidence="7">
    <location>
        <begin position="1763"/>
        <end position="1773"/>
    </location>
</feature>
<dbReference type="InterPro" id="IPR051512">
    <property type="entry name" value="Inactive_Rhomboid"/>
</dbReference>
<feature type="transmembrane region" description="Helical" evidence="8">
    <location>
        <begin position="1573"/>
        <end position="1595"/>
    </location>
</feature>
<dbReference type="GeneID" id="101450657"/>
<feature type="transmembrane region" description="Helical" evidence="8">
    <location>
        <begin position="1487"/>
        <end position="1505"/>
    </location>
</feature>
<feature type="compositionally biased region" description="Polar residues" evidence="7">
    <location>
        <begin position="247"/>
        <end position="258"/>
    </location>
</feature>